<proteinExistence type="predicted"/>
<protein>
    <submittedName>
        <fullName evidence="1">Uncharacterized protein</fullName>
    </submittedName>
</protein>
<evidence type="ECO:0000313" key="2">
    <source>
        <dbReference type="Proteomes" id="UP000224974"/>
    </source>
</evidence>
<sequence length="63" mass="7525">MFFTICLHFLSKNLIAVFTNENSINKHLIFLNIKMLFFFDAYLPYQLSAYFVIQVREGKMARL</sequence>
<organism evidence="1 2">
    <name type="scientific">Budvicia aquatica</name>
    <dbReference type="NCBI Taxonomy" id="82979"/>
    <lineage>
        <taxon>Bacteria</taxon>
        <taxon>Pseudomonadati</taxon>
        <taxon>Pseudomonadota</taxon>
        <taxon>Gammaproteobacteria</taxon>
        <taxon>Enterobacterales</taxon>
        <taxon>Budviciaceae</taxon>
        <taxon>Budvicia</taxon>
    </lineage>
</organism>
<dbReference type="STRING" id="1111728.GCA_000427805_00029"/>
<gene>
    <name evidence="1" type="ORF">CRN84_14615</name>
</gene>
<keyword evidence="2" id="KW-1185">Reference proteome</keyword>
<evidence type="ECO:0000313" key="1">
    <source>
        <dbReference type="EMBL" id="PHI30484.1"/>
    </source>
</evidence>
<comment type="caution">
    <text evidence="1">The sequence shown here is derived from an EMBL/GenBank/DDBJ whole genome shotgun (WGS) entry which is preliminary data.</text>
</comment>
<dbReference type="Proteomes" id="UP000224974">
    <property type="component" value="Unassembled WGS sequence"/>
</dbReference>
<dbReference type="AlphaFoldDB" id="A0A2C6DNV5"/>
<accession>A0A2C6DNV5</accession>
<name>A0A2C6DNV5_9GAMM</name>
<reference evidence="2" key="1">
    <citation type="submission" date="2017-09" db="EMBL/GenBank/DDBJ databases">
        <title>FDA dAtabase for Regulatory Grade micrObial Sequences (FDA-ARGOS): Supporting development and validation of Infectious Disease Dx tests.</title>
        <authorList>
            <person name="Minogue T."/>
            <person name="Wolcott M."/>
            <person name="Wasieloski L."/>
            <person name="Aguilar W."/>
            <person name="Moore D."/>
            <person name="Tallon L."/>
            <person name="Sadzewicz L."/>
            <person name="Ott S."/>
            <person name="Zhao X."/>
            <person name="Nagaraj S."/>
            <person name="Vavikolanu K."/>
            <person name="Aluvathingal J."/>
            <person name="Nadendla S."/>
            <person name="Sichtig H."/>
        </authorList>
    </citation>
    <scope>NUCLEOTIDE SEQUENCE [LARGE SCALE GENOMIC DNA]</scope>
    <source>
        <strain evidence="2">FDAARGOS_387</strain>
    </source>
</reference>
<dbReference type="EMBL" id="PDDX01000001">
    <property type="protein sequence ID" value="PHI30484.1"/>
    <property type="molecule type" value="Genomic_DNA"/>
</dbReference>